<evidence type="ECO:0000256" key="1">
    <source>
        <dbReference type="SAM" id="SignalP"/>
    </source>
</evidence>
<dbReference type="AlphaFoldDB" id="A0A4Q0YUU6"/>
<gene>
    <name evidence="2" type="ORF">CS022_06650</name>
</gene>
<dbReference type="PROSITE" id="PS51257">
    <property type="entry name" value="PROKAR_LIPOPROTEIN"/>
    <property type="match status" value="1"/>
</dbReference>
<evidence type="ECO:0000313" key="3">
    <source>
        <dbReference type="Proteomes" id="UP000290287"/>
    </source>
</evidence>
<proteinExistence type="predicted"/>
<name>A0A4Q0YUU6_9GAMM</name>
<evidence type="ECO:0000313" key="2">
    <source>
        <dbReference type="EMBL" id="RXJ73954.1"/>
    </source>
</evidence>
<comment type="caution">
    <text evidence="2">The sequence shown here is derived from an EMBL/GenBank/DDBJ whole genome shotgun (WGS) entry which is preliminary data.</text>
</comment>
<dbReference type="RefSeq" id="WP_129121628.1">
    <property type="nucleotide sequence ID" value="NZ_PEIB01000005.1"/>
</dbReference>
<protein>
    <submittedName>
        <fullName evidence="2">Uncharacterized protein</fullName>
    </submittedName>
</protein>
<organism evidence="2 3">
    <name type="scientific">Veronia nyctiphanis</name>
    <dbReference type="NCBI Taxonomy" id="1278244"/>
    <lineage>
        <taxon>Bacteria</taxon>
        <taxon>Pseudomonadati</taxon>
        <taxon>Pseudomonadota</taxon>
        <taxon>Gammaproteobacteria</taxon>
        <taxon>Vibrionales</taxon>
        <taxon>Vibrionaceae</taxon>
        <taxon>Veronia</taxon>
    </lineage>
</organism>
<feature type="signal peptide" evidence="1">
    <location>
        <begin position="1"/>
        <end position="17"/>
    </location>
</feature>
<sequence>MKNLAAKVLLLASVALSGCGGGGEDPVTGPSISGAENPNATVSIYQNGALGSGMQLSPGKIHHGWQQKAKL</sequence>
<keyword evidence="3" id="KW-1185">Reference proteome</keyword>
<reference evidence="2 3" key="1">
    <citation type="submission" date="2017-10" db="EMBL/GenBank/DDBJ databases">
        <title>Nyctiphanis sp. nov., isolated from the stomach of the euphausiid Nyctiphanes simplex (Hansen, 1911) in the Gulf of California.</title>
        <authorList>
            <person name="Gomez-Gil B."/>
            <person name="Aguilar-Mendez M."/>
            <person name="Lopez-Cortes A."/>
            <person name="Gomez-Gutierrez J."/>
            <person name="Roque A."/>
            <person name="Lang E."/>
            <person name="Gonzalez-Castillo A."/>
        </authorList>
    </citation>
    <scope>NUCLEOTIDE SEQUENCE [LARGE SCALE GENOMIC DNA]</scope>
    <source>
        <strain evidence="2 3">CAIM 600</strain>
    </source>
</reference>
<accession>A0A4Q0YUU6</accession>
<feature type="chain" id="PRO_5020390690" evidence="1">
    <location>
        <begin position="18"/>
        <end position="71"/>
    </location>
</feature>
<dbReference type="Proteomes" id="UP000290287">
    <property type="component" value="Unassembled WGS sequence"/>
</dbReference>
<keyword evidence="1" id="KW-0732">Signal</keyword>
<dbReference type="EMBL" id="PEIB01000005">
    <property type="protein sequence ID" value="RXJ73954.1"/>
    <property type="molecule type" value="Genomic_DNA"/>
</dbReference>